<dbReference type="EMBL" id="SHMP01000008">
    <property type="protein sequence ID" value="RZV06356.1"/>
    <property type="molecule type" value="Genomic_DNA"/>
</dbReference>
<reference evidence="2 3" key="1">
    <citation type="submission" date="2019-02" db="EMBL/GenBank/DDBJ databases">
        <title>Genomic Encyclopedia of Archaeal and Bacterial Type Strains, Phase II (KMG-II): from individual species to whole genera.</title>
        <authorList>
            <person name="Goeker M."/>
        </authorList>
    </citation>
    <scope>NUCLEOTIDE SEQUENCE [LARGE SCALE GENOMIC DNA]</scope>
    <source>
        <strain evidence="2 3">DSM 18328</strain>
    </source>
</reference>
<accession>A0A482Y852</accession>
<sequence length="215" mass="25282">MAVWRASHTTGQQSVNTRSRLDGCHRRRQRRACDRRTNRFVRQYHPPCFTTPNQRCCGDRRISIRPKSRLEPPHKTDEADGSPIKSHALRRYGADAILERHIPTTRNHDTRVAPSVINRNAVELRVLLGDGGDDDQQIRAMARENGIRLLIKHHEFTSLQQAWNARLESKLYRQRSQNETVNSRLKRKYDAFVRSRRRWKTFRGLVLSYIVHNID</sequence>
<evidence type="ECO:0000256" key="1">
    <source>
        <dbReference type="SAM" id="MobiDB-lite"/>
    </source>
</evidence>
<comment type="caution">
    <text evidence="2">The sequence shown here is derived from an EMBL/GenBank/DDBJ whole genome shotgun (WGS) entry which is preliminary data.</text>
</comment>
<protein>
    <recommendedName>
        <fullName evidence="4">Transposase DDE domain-containing protein</fullName>
    </recommendedName>
</protein>
<organism evidence="2 3">
    <name type="scientific">Natrinema hispanicum</name>
    <dbReference type="NCBI Taxonomy" id="392421"/>
    <lineage>
        <taxon>Archaea</taxon>
        <taxon>Methanobacteriati</taxon>
        <taxon>Methanobacteriota</taxon>
        <taxon>Stenosarchaea group</taxon>
        <taxon>Halobacteria</taxon>
        <taxon>Halobacteriales</taxon>
        <taxon>Natrialbaceae</taxon>
        <taxon>Natrinema</taxon>
    </lineage>
</organism>
<evidence type="ECO:0000313" key="2">
    <source>
        <dbReference type="EMBL" id="RZV06356.1"/>
    </source>
</evidence>
<feature type="region of interest" description="Disordered" evidence="1">
    <location>
        <begin position="1"/>
        <end position="22"/>
    </location>
</feature>
<feature type="compositionally biased region" description="Basic and acidic residues" evidence="1">
    <location>
        <begin position="64"/>
        <end position="78"/>
    </location>
</feature>
<name>A0A482Y852_9EURY</name>
<gene>
    <name evidence="2" type="ORF">BDK88_3907</name>
</gene>
<dbReference type="Proteomes" id="UP000291097">
    <property type="component" value="Unassembled WGS sequence"/>
</dbReference>
<dbReference type="AlphaFoldDB" id="A0A482Y852"/>
<feature type="region of interest" description="Disordered" evidence="1">
    <location>
        <begin position="64"/>
        <end position="83"/>
    </location>
</feature>
<evidence type="ECO:0008006" key="4">
    <source>
        <dbReference type="Google" id="ProtNLM"/>
    </source>
</evidence>
<proteinExistence type="predicted"/>
<evidence type="ECO:0000313" key="3">
    <source>
        <dbReference type="Proteomes" id="UP000291097"/>
    </source>
</evidence>
<feature type="compositionally biased region" description="Polar residues" evidence="1">
    <location>
        <begin position="7"/>
        <end position="18"/>
    </location>
</feature>